<dbReference type="EMBL" id="LXQA010124619">
    <property type="protein sequence ID" value="MCI21390.1"/>
    <property type="molecule type" value="Genomic_DNA"/>
</dbReference>
<sequence length="138" mass="16092">PHRNNTENQPPWGFSPQILTKHHHKERKPKPNTSEKQNGGELKPPHEPHNTITRRADENTKTVPEETNETQRTETETDDAKKQKTEDGRNKQTMQRNSDEGKPAKTRIASPRRKNAGKLPVVTRYHDRTTNQRWLHLD</sequence>
<dbReference type="Proteomes" id="UP000265520">
    <property type="component" value="Unassembled WGS sequence"/>
</dbReference>
<accession>A0A392QCD0</accession>
<feature type="non-terminal residue" evidence="2">
    <location>
        <position position="1"/>
    </location>
</feature>
<evidence type="ECO:0000256" key="1">
    <source>
        <dbReference type="SAM" id="MobiDB-lite"/>
    </source>
</evidence>
<protein>
    <submittedName>
        <fullName evidence="2">Uncharacterized protein</fullName>
    </submittedName>
</protein>
<feature type="compositionally biased region" description="Basic and acidic residues" evidence="1">
    <location>
        <begin position="124"/>
        <end position="138"/>
    </location>
</feature>
<reference evidence="2 3" key="1">
    <citation type="journal article" date="2018" name="Front. Plant Sci.">
        <title>Red Clover (Trifolium pratense) and Zigzag Clover (T. medium) - A Picture of Genomic Similarities and Differences.</title>
        <authorList>
            <person name="Dluhosova J."/>
            <person name="Istvanek J."/>
            <person name="Nedelnik J."/>
            <person name="Repkova J."/>
        </authorList>
    </citation>
    <scope>NUCLEOTIDE SEQUENCE [LARGE SCALE GENOMIC DNA]</scope>
    <source>
        <strain evidence="3">cv. 10/8</strain>
        <tissue evidence="2">Leaf</tissue>
    </source>
</reference>
<feature type="region of interest" description="Disordered" evidence="1">
    <location>
        <begin position="1"/>
        <end position="138"/>
    </location>
</feature>
<proteinExistence type="predicted"/>
<comment type="caution">
    <text evidence="2">The sequence shown here is derived from an EMBL/GenBank/DDBJ whole genome shotgun (WGS) entry which is preliminary data.</text>
</comment>
<feature type="compositionally biased region" description="Basic residues" evidence="1">
    <location>
        <begin position="20"/>
        <end position="30"/>
    </location>
</feature>
<organism evidence="2 3">
    <name type="scientific">Trifolium medium</name>
    <dbReference type="NCBI Taxonomy" id="97028"/>
    <lineage>
        <taxon>Eukaryota</taxon>
        <taxon>Viridiplantae</taxon>
        <taxon>Streptophyta</taxon>
        <taxon>Embryophyta</taxon>
        <taxon>Tracheophyta</taxon>
        <taxon>Spermatophyta</taxon>
        <taxon>Magnoliopsida</taxon>
        <taxon>eudicotyledons</taxon>
        <taxon>Gunneridae</taxon>
        <taxon>Pentapetalae</taxon>
        <taxon>rosids</taxon>
        <taxon>fabids</taxon>
        <taxon>Fabales</taxon>
        <taxon>Fabaceae</taxon>
        <taxon>Papilionoideae</taxon>
        <taxon>50 kb inversion clade</taxon>
        <taxon>NPAAA clade</taxon>
        <taxon>Hologalegina</taxon>
        <taxon>IRL clade</taxon>
        <taxon>Trifolieae</taxon>
        <taxon>Trifolium</taxon>
    </lineage>
</organism>
<keyword evidence="3" id="KW-1185">Reference proteome</keyword>
<dbReference type="AlphaFoldDB" id="A0A392QCD0"/>
<name>A0A392QCD0_9FABA</name>
<feature type="compositionally biased region" description="Basic and acidic residues" evidence="1">
    <location>
        <begin position="43"/>
        <end position="90"/>
    </location>
</feature>
<evidence type="ECO:0000313" key="3">
    <source>
        <dbReference type="Proteomes" id="UP000265520"/>
    </source>
</evidence>
<evidence type="ECO:0000313" key="2">
    <source>
        <dbReference type="EMBL" id="MCI21390.1"/>
    </source>
</evidence>